<name>A0A6G0M772_9STRA</name>
<evidence type="ECO:0000256" key="1">
    <source>
        <dbReference type="SAM" id="MobiDB-lite"/>
    </source>
</evidence>
<feature type="non-terminal residue" evidence="2">
    <location>
        <position position="1"/>
    </location>
</feature>
<feature type="region of interest" description="Disordered" evidence="1">
    <location>
        <begin position="16"/>
        <end position="41"/>
    </location>
</feature>
<accession>A0A6G0M772</accession>
<evidence type="ECO:0000313" key="2">
    <source>
        <dbReference type="EMBL" id="KAE9157172.1"/>
    </source>
</evidence>
<feature type="compositionally biased region" description="Polar residues" evidence="1">
    <location>
        <begin position="26"/>
        <end position="41"/>
    </location>
</feature>
<sequence>CAITFDPQVLREGPHNLAGRVKKRSPGTSGSWITTTRTIKD</sequence>
<dbReference type="EMBL" id="QXGC01009916">
    <property type="protein sequence ID" value="KAE9157172.1"/>
    <property type="molecule type" value="Genomic_DNA"/>
</dbReference>
<organism evidence="2 3">
    <name type="scientific">Phytophthora fragariae</name>
    <dbReference type="NCBI Taxonomy" id="53985"/>
    <lineage>
        <taxon>Eukaryota</taxon>
        <taxon>Sar</taxon>
        <taxon>Stramenopiles</taxon>
        <taxon>Oomycota</taxon>
        <taxon>Peronosporomycetes</taxon>
        <taxon>Peronosporales</taxon>
        <taxon>Peronosporaceae</taxon>
        <taxon>Phytophthora</taxon>
    </lineage>
</organism>
<gene>
    <name evidence="2" type="ORF">PF004_g32326</name>
</gene>
<reference evidence="2 3" key="1">
    <citation type="submission" date="2018-09" db="EMBL/GenBank/DDBJ databases">
        <title>Genomic investigation of the strawberry pathogen Phytophthora fragariae indicates pathogenicity is determined by transcriptional variation in three key races.</title>
        <authorList>
            <person name="Adams T.M."/>
            <person name="Armitage A.D."/>
            <person name="Sobczyk M.K."/>
            <person name="Bates H.J."/>
            <person name="Dunwell J.M."/>
            <person name="Nellist C.F."/>
            <person name="Harrison R.J."/>
        </authorList>
    </citation>
    <scope>NUCLEOTIDE SEQUENCE [LARGE SCALE GENOMIC DNA]</scope>
    <source>
        <strain evidence="2 3">BC-23</strain>
    </source>
</reference>
<protein>
    <submittedName>
        <fullName evidence="2">Uncharacterized protein</fullName>
    </submittedName>
</protein>
<dbReference type="AlphaFoldDB" id="A0A6G0M772"/>
<evidence type="ECO:0000313" key="3">
    <source>
        <dbReference type="Proteomes" id="UP000476176"/>
    </source>
</evidence>
<proteinExistence type="predicted"/>
<comment type="caution">
    <text evidence="2">The sequence shown here is derived from an EMBL/GenBank/DDBJ whole genome shotgun (WGS) entry which is preliminary data.</text>
</comment>
<dbReference type="Proteomes" id="UP000476176">
    <property type="component" value="Unassembled WGS sequence"/>
</dbReference>